<dbReference type="RefSeq" id="WP_009208384.1">
    <property type="nucleotide sequence ID" value="NZ_BBWP01000012.1"/>
</dbReference>
<dbReference type="SUPFAM" id="SSF53850">
    <property type="entry name" value="Periplasmic binding protein-like II"/>
    <property type="match status" value="1"/>
</dbReference>
<reference evidence="1 2" key="1">
    <citation type="journal article" date="2008" name="Appl. Environ. Microbiol.">
        <title>Genomic insights into Mn(II) oxidation by the marine alphaproteobacterium Aurantimonas sp. strain SI85-9A1.</title>
        <authorList>
            <person name="Dick G.J."/>
            <person name="Podell S."/>
            <person name="Johnson H.A."/>
            <person name="Rivera-Espinoza Y."/>
            <person name="Bernier-Latmani R."/>
            <person name="McCarthy J.K."/>
            <person name="Torpey J.W."/>
            <person name="Clement B.G."/>
            <person name="Gaasterland T."/>
            <person name="Tebo B.M."/>
        </authorList>
    </citation>
    <scope>NUCLEOTIDE SEQUENCE [LARGE SCALE GENOMIC DNA]</scope>
    <source>
        <strain evidence="1 2">SI85-9A1</strain>
    </source>
</reference>
<proteinExistence type="predicted"/>
<comment type="caution">
    <text evidence="1">The sequence shown here is derived from an EMBL/GenBank/DDBJ whole genome shotgun (WGS) entry which is preliminary data.</text>
</comment>
<dbReference type="EMBL" id="AAPJ01000002">
    <property type="protein sequence ID" value="EAS50389.1"/>
    <property type="molecule type" value="Genomic_DNA"/>
</dbReference>
<evidence type="ECO:0000313" key="2">
    <source>
        <dbReference type="Proteomes" id="UP000000321"/>
    </source>
</evidence>
<name>Q1YKY4_AURMS</name>
<keyword evidence="2" id="KW-1185">Reference proteome</keyword>
<organism evidence="1 2">
    <name type="scientific">Aurantimonas manganoxydans (strain ATCC BAA-1229 / DSM 21871 / SI85-9A1)</name>
    <dbReference type="NCBI Taxonomy" id="287752"/>
    <lineage>
        <taxon>Bacteria</taxon>
        <taxon>Pseudomonadati</taxon>
        <taxon>Pseudomonadota</taxon>
        <taxon>Alphaproteobacteria</taxon>
        <taxon>Hyphomicrobiales</taxon>
        <taxon>Aurantimonadaceae</taxon>
        <taxon>Aurantimonas</taxon>
    </lineage>
</organism>
<gene>
    <name evidence="1" type="ORF">SI859A1_00508</name>
</gene>
<dbReference type="Gene3D" id="3.40.190.10">
    <property type="entry name" value="Periplasmic binding protein-like II"/>
    <property type="match status" value="1"/>
</dbReference>
<dbReference type="AlphaFoldDB" id="Q1YKY4"/>
<protein>
    <submittedName>
        <fullName evidence="1">Putative 4,5-dihydroxyphthalate decarboxylase</fullName>
    </submittedName>
</protein>
<dbReference type="BioCyc" id="AURANTIMONAS:SI859A1_00508-MONOMER"/>
<dbReference type="Proteomes" id="UP000000321">
    <property type="component" value="Unassembled WGS sequence"/>
</dbReference>
<evidence type="ECO:0000313" key="1">
    <source>
        <dbReference type="EMBL" id="EAS50389.1"/>
    </source>
</evidence>
<sequence>MTIDASAGAAGSLARQPEFIRCGGTARLQLTLAMADYDHVHDLANGEIQPEGITLTPLLLPVEEIFYRFLKHQEFDVSEVSFAKFLALTAQGNAPMVGIPVFPSRVFRHSAIYLRSDSKICSPEELNGKRIGIPEWAQTAGIYVRGMLQESYGLDLASVDWVQAGVNQAGREEKVRLNLPNGIRYSSRPDSCLNDMLLSGEIDAIATARPPRAFAEGNERIRRLFADPQAEERRYWEDTGIFPIMHTISVRRHVFERHPWIGTSLVKAFEDAKRRGIERTLDVAVSRIPLPWIASFASEVQRSFGEDFWPYGIDANRPTLEAFCRFGHAQGITDRRMEPEELFPPEVRSSVKV</sequence>
<dbReference type="HOGENOM" id="CLU_072759_0_0_5"/>
<accession>Q1YKY4</accession>